<dbReference type="InterPro" id="IPR036895">
    <property type="entry name" value="Uracil-DNA_glycosylase-like_sf"/>
</dbReference>
<evidence type="ECO:0000313" key="14">
    <source>
        <dbReference type="Proteomes" id="UP000322976"/>
    </source>
</evidence>
<evidence type="ECO:0000256" key="1">
    <source>
        <dbReference type="ARBA" id="ARBA00001400"/>
    </source>
</evidence>
<evidence type="ECO:0000256" key="9">
    <source>
        <dbReference type="ARBA" id="ARBA00023004"/>
    </source>
</evidence>
<dbReference type="SMART" id="SM00987">
    <property type="entry name" value="UreE_C"/>
    <property type="match status" value="1"/>
</dbReference>
<keyword evidence="6" id="KW-0479">Metal-binding</keyword>
<dbReference type="CDD" id="cd10030">
    <property type="entry name" value="UDG-F4_TTUDGA_SPO1dp_like"/>
    <property type="match status" value="1"/>
</dbReference>
<keyword evidence="9" id="KW-0408">Iron</keyword>
<dbReference type="RefSeq" id="WP_149546408.1">
    <property type="nucleotide sequence ID" value="NZ_VTPS01000039.1"/>
</dbReference>
<evidence type="ECO:0000313" key="13">
    <source>
        <dbReference type="EMBL" id="TZE80250.1"/>
    </source>
</evidence>
<evidence type="ECO:0000256" key="11">
    <source>
        <dbReference type="ARBA" id="ARBA00023204"/>
    </source>
</evidence>
<sequence length="187" mass="20776">MALLNLKDLIEVCNSCQKCDLASTRTNVAFGEGNLRAKLMFIGEGPGAEEDLQGRPFVGRAGRLLDKMLGDVGLSREEVYIANVVKCRPPGNRVPTQEEAEACLPYLRNQVAIIRPKIIVCLGATAMTYCIDRSLKSIGPVRGKWFDRKGCKMMATYHPAALLRDPRKLDIAMDDFRSIKNLYDAIE</sequence>
<feature type="domain" description="Uracil-DNA glycosylase-like" evidence="12">
    <location>
        <begin position="30"/>
        <end position="177"/>
    </location>
</feature>
<keyword evidence="10" id="KW-0411">Iron-sulfur</keyword>
<dbReference type="GO" id="GO:0004844">
    <property type="term" value="F:uracil DNA N-glycosylase activity"/>
    <property type="evidence" value="ECO:0007669"/>
    <property type="project" value="UniProtKB-EC"/>
</dbReference>
<comment type="caution">
    <text evidence="13">The sequence shown here is derived from an EMBL/GenBank/DDBJ whole genome shotgun (WGS) entry which is preliminary data.</text>
</comment>
<keyword evidence="5" id="KW-0004">4Fe-4S</keyword>
<comment type="similarity">
    <text evidence="2">Belongs to the uracil-DNA glycosylase (UDG) superfamily. Type 4 (UDGa) family.</text>
</comment>
<protein>
    <recommendedName>
        <fullName evidence="4">Type-4 uracil-DNA glycosylase</fullName>
        <ecNumber evidence="3">3.2.2.27</ecNumber>
    </recommendedName>
</protein>
<evidence type="ECO:0000256" key="8">
    <source>
        <dbReference type="ARBA" id="ARBA00022801"/>
    </source>
</evidence>
<evidence type="ECO:0000259" key="12">
    <source>
        <dbReference type="SMART" id="SM00986"/>
    </source>
</evidence>
<evidence type="ECO:0000256" key="4">
    <source>
        <dbReference type="ARBA" id="ARBA00019403"/>
    </source>
</evidence>
<dbReference type="SMART" id="SM00986">
    <property type="entry name" value="UDG"/>
    <property type="match status" value="1"/>
</dbReference>
<dbReference type="AlphaFoldDB" id="A0A5D8Q6D6"/>
<evidence type="ECO:0000256" key="7">
    <source>
        <dbReference type="ARBA" id="ARBA00022763"/>
    </source>
</evidence>
<dbReference type="Proteomes" id="UP000322976">
    <property type="component" value="Unassembled WGS sequence"/>
</dbReference>
<dbReference type="GO" id="GO:0051539">
    <property type="term" value="F:4 iron, 4 sulfur cluster binding"/>
    <property type="evidence" value="ECO:0007669"/>
    <property type="project" value="UniProtKB-KW"/>
</dbReference>
<organism evidence="13 14">
    <name type="scientific">Calorimonas adulescens</name>
    <dbReference type="NCBI Taxonomy" id="2606906"/>
    <lineage>
        <taxon>Bacteria</taxon>
        <taxon>Bacillati</taxon>
        <taxon>Bacillota</taxon>
        <taxon>Clostridia</taxon>
        <taxon>Thermoanaerobacterales</taxon>
        <taxon>Thermoanaerobacteraceae</taxon>
        <taxon>Calorimonas</taxon>
    </lineage>
</organism>
<dbReference type="GO" id="GO:0046872">
    <property type="term" value="F:metal ion binding"/>
    <property type="evidence" value="ECO:0007669"/>
    <property type="project" value="UniProtKB-KW"/>
</dbReference>
<dbReference type="PANTHER" id="PTHR33693:SF1">
    <property type="entry name" value="TYPE-4 URACIL-DNA GLYCOSYLASE"/>
    <property type="match status" value="1"/>
</dbReference>
<accession>A0A5D8Q6D6</accession>
<dbReference type="EMBL" id="VTPS01000039">
    <property type="protein sequence ID" value="TZE80250.1"/>
    <property type="molecule type" value="Genomic_DNA"/>
</dbReference>
<dbReference type="PANTHER" id="PTHR33693">
    <property type="entry name" value="TYPE-5 URACIL-DNA GLYCOSYLASE"/>
    <property type="match status" value="1"/>
</dbReference>
<gene>
    <name evidence="13" type="ORF">FWJ32_13080</name>
</gene>
<dbReference type="Gene3D" id="3.40.470.10">
    <property type="entry name" value="Uracil-DNA glycosylase-like domain"/>
    <property type="match status" value="1"/>
</dbReference>
<dbReference type="Pfam" id="PF03167">
    <property type="entry name" value="UDG"/>
    <property type="match status" value="1"/>
</dbReference>
<dbReference type="GO" id="GO:0006281">
    <property type="term" value="P:DNA repair"/>
    <property type="evidence" value="ECO:0007669"/>
    <property type="project" value="UniProtKB-KW"/>
</dbReference>
<dbReference type="InterPro" id="IPR005273">
    <property type="entry name" value="Ura-DNA_glyco_family4"/>
</dbReference>
<proteinExistence type="inferred from homology"/>
<evidence type="ECO:0000256" key="10">
    <source>
        <dbReference type="ARBA" id="ARBA00023014"/>
    </source>
</evidence>
<keyword evidence="11" id="KW-0234">DNA repair</keyword>
<evidence type="ECO:0000256" key="2">
    <source>
        <dbReference type="ARBA" id="ARBA00006521"/>
    </source>
</evidence>
<keyword evidence="8" id="KW-0378">Hydrolase</keyword>
<dbReference type="SUPFAM" id="SSF52141">
    <property type="entry name" value="Uracil-DNA glycosylase-like"/>
    <property type="match status" value="1"/>
</dbReference>
<evidence type="ECO:0000256" key="3">
    <source>
        <dbReference type="ARBA" id="ARBA00012030"/>
    </source>
</evidence>
<evidence type="ECO:0000256" key="5">
    <source>
        <dbReference type="ARBA" id="ARBA00022485"/>
    </source>
</evidence>
<dbReference type="NCBIfam" id="TIGR00758">
    <property type="entry name" value="UDG_fam4"/>
    <property type="match status" value="1"/>
</dbReference>
<keyword evidence="7" id="KW-0227">DNA damage</keyword>
<dbReference type="EC" id="3.2.2.27" evidence="3"/>
<dbReference type="InterPro" id="IPR005122">
    <property type="entry name" value="Uracil-DNA_glycosylase-like"/>
</dbReference>
<keyword evidence="14" id="KW-1185">Reference proteome</keyword>
<name>A0A5D8Q6D6_9THEO</name>
<dbReference type="InterPro" id="IPR051536">
    <property type="entry name" value="UDG_Type-4/5"/>
</dbReference>
<reference evidence="13 14" key="1">
    <citation type="submission" date="2019-08" db="EMBL/GenBank/DDBJ databases">
        <title>Calorimonas adulescens gen. nov., sp. nov., an anaerobic thermophilic bacterium from Sakhalin hot spring.</title>
        <authorList>
            <person name="Khomyakova M.A."/>
            <person name="Merkel A.Y."/>
            <person name="Novikov A."/>
            <person name="Bonch-Osmolovskaya E.A."/>
            <person name="Slobodkin A.I."/>
        </authorList>
    </citation>
    <scope>NUCLEOTIDE SEQUENCE [LARGE SCALE GENOMIC DNA]</scope>
    <source>
        <strain evidence="13 14">A05MB</strain>
    </source>
</reference>
<comment type="catalytic activity">
    <reaction evidence="1">
        <text>Hydrolyzes single-stranded DNA or mismatched double-stranded DNA and polynucleotides, releasing free uracil.</text>
        <dbReference type="EC" id="3.2.2.27"/>
    </reaction>
</comment>
<evidence type="ECO:0000256" key="6">
    <source>
        <dbReference type="ARBA" id="ARBA00022723"/>
    </source>
</evidence>